<sequence>MPEPPPHSKRQGGLTSEPVVEEGAAGIEEIPSQFCSAVASSTDNKSAQQHGEVDVLAQDKPTMEKLTKLSFMISYTRSLYFCCFYMLL</sequence>
<reference evidence="1" key="1">
    <citation type="submission" date="2015-06" db="UniProtKB">
        <authorList>
            <consortium name="EnsemblPlants"/>
        </authorList>
    </citation>
    <scope>IDENTIFICATION</scope>
</reference>
<name>R7WFK7_AEGTA</name>
<accession>R7WFK7</accession>
<organism evidence="1">
    <name type="scientific">Aegilops tauschii</name>
    <name type="common">Tausch's goatgrass</name>
    <name type="synonym">Aegilops squarrosa</name>
    <dbReference type="NCBI Taxonomy" id="37682"/>
    <lineage>
        <taxon>Eukaryota</taxon>
        <taxon>Viridiplantae</taxon>
        <taxon>Streptophyta</taxon>
        <taxon>Embryophyta</taxon>
        <taxon>Tracheophyta</taxon>
        <taxon>Spermatophyta</taxon>
        <taxon>Magnoliopsida</taxon>
        <taxon>Liliopsida</taxon>
        <taxon>Poales</taxon>
        <taxon>Poaceae</taxon>
        <taxon>BOP clade</taxon>
        <taxon>Pooideae</taxon>
        <taxon>Triticodae</taxon>
        <taxon>Triticeae</taxon>
        <taxon>Triticinae</taxon>
        <taxon>Aegilops</taxon>
    </lineage>
</organism>
<proteinExistence type="predicted"/>
<dbReference type="EnsemblPlants" id="EMT19079">
    <property type="protein sequence ID" value="EMT19079"/>
    <property type="gene ID" value="F775_25216"/>
</dbReference>
<protein>
    <submittedName>
        <fullName evidence="1">Uncharacterized protein</fullName>
    </submittedName>
</protein>
<evidence type="ECO:0000313" key="1">
    <source>
        <dbReference type="EnsemblPlants" id="EMT19079"/>
    </source>
</evidence>
<dbReference type="AlphaFoldDB" id="R7WFK7"/>